<accession>A0A9P5YFM4</accession>
<evidence type="ECO:0000313" key="2">
    <source>
        <dbReference type="EMBL" id="KAF9467790.1"/>
    </source>
</evidence>
<feature type="non-terminal residue" evidence="2">
    <location>
        <position position="91"/>
    </location>
</feature>
<dbReference type="EMBL" id="MU150235">
    <property type="protein sequence ID" value="KAF9467790.1"/>
    <property type="molecule type" value="Genomic_DNA"/>
</dbReference>
<dbReference type="AlphaFoldDB" id="A0A9P5YFM4"/>
<sequence>MTSISNSIITFIRSLKNRLALVCYFCLFISYIIKPPILLSEPSLTANEKKFPIGKQKSKYHPADCFSLTLKFTTAFPRSPPHPLGMLITWC</sequence>
<protein>
    <submittedName>
        <fullName evidence="2">Uncharacterized protein</fullName>
    </submittedName>
</protein>
<reference evidence="2" key="1">
    <citation type="submission" date="2020-11" db="EMBL/GenBank/DDBJ databases">
        <authorList>
            <consortium name="DOE Joint Genome Institute"/>
            <person name="Ahrendt S."/>
            <person name="Riley R."/>
            <person name="Andreopoulos W."/>
            <person name="Labutti K."/>
            <person name="Pangilinan J."/>
            <person name="Ruiz-Duenas F.J."/>
            <person name="Barrasa J.M."/>
            <person name="Sanchez-Garcia M."/>
            <person name="Camarero S."/>
            <person name="Miyauchi S."/>
            <person name="Serrano A."/>
            <person name="Linde D."/>
            <person name="Babiker R."/>
            <person name="Drula E."/>
            <person name="Ayuso-Fernandez I."/>
            <person name="Pacheco R."/>
            <person name="Padilla G."/>
            <person name="Ferreira P."/>
            <person name="Barriuso J."/>
            <person name="Kellner H."/>
            <person name="Castanera R."/>
            <person name="Alfaro M."/>
            <person name="Ramirez L."/>
            <person name="Pisabarro A.G."/>
            <person name="Kuo A."/>
            <person name="Tritt A."/>
            <person name="Lipzen A."/>
            <person name="He G."/>
            <person name="Yan M."/>
            <person name="Ng V."/>
            <person name="Cullen D."/>
            <person name="Martin F."/>
            <person name="Rosso M.-N."/>
            <person name="Henrissat B."/>
            <person name="Hibbett D."/>
            <person name="Martinez A.T."/>
            <person name="Grigoriev I.V."/>
        </authorList>
    </citation>
    <scope>NUCLEOTIDE SEQUENCE</scope>
    <source>
        <strain evidence="2">CBS 247.69</strain>
    </source>
</reference>
<comment type="caution">
    <text evidence="2">The sequence shown here is derived from an EMBL/GenBank/DDBJ whole genome shotgun (WGS) entry which is preliminary data.</text>
</comment>
<keyword evidence="1" id="KW-0812">Transmembrane</keyword>
<feature type="transmembrane region" description="Helical" evidence="1">
    <location>
        <begin position="21"/>
        <end position="39"/>
    </location>
</feature>
<evidence type="ECO:0000256" key="1">
    <source>
        <dbReference type="SAM" id="Phobius"/>
    </source>
</evidence>
<dbReference type="Proteomes" id="UP000807353">
    <property type="component" value="Unassembled WGS sequence"/>
</dbReference>
<organism evidence="2 3">
    <name type="scientific">Collybia nuda</name>
    <dbReference type="NCBI Taxonomy" id="64659"/>
    <lineage>
        <taxon>Eukaryota</taxon>
        <taxon>Fungi</taxon>
        <taxon>Dikarya</taxon>
        <taxon>Basidiomycota</taxon>
        <taxon>Agaricomycotina</taxon>
        <taxon>Agaricomycetes</taxon>
        <taxon>Agaricomycetidae</taxon>
        <taxon>Agaricales</taxon>
        <taxon>Tricholomatineae</taxon>
        <taxon>Clitocybaceae</taxon>
        <taxon>Collybia</taxon>
    </lineage>
</organism>
<keyword evidence="3" id="KW-1185">Reference proteome</keyword>
<keyword evidence="1" id="KW-1133">Transmembrane helix</keyword>
<name>A0A9P5YFM4_9AGAR</name>
<evidence type="ECO:0000313" key="3">
    <source>
        <dbReference type="Proteomes" id="UP000807353"/>
    </source>
</evidence>
<proteinExistence type="predicted"/>
<keyword evidence="1" id="KW-0472">Membrane</keyword>
<gene>
    <name evidence="2" type="ORF">BDZ94DRAFT_1247735</name>
</gene>